<protein>
    <submittedName>
        <fullName evidence="1">Uncharacterized protein</fullName>
    </submittedName>
</protein>
<dbReference type="AlphaFoldDB" id="A0A0B7MLI1"/>
<gene>
    <name evidence="1" type="ORF">SSCH_2000001</name>
</gene>
<evidence type="ECO:0000313" key="2">
    <source>
        <dbReference type="Proteomes" id="UP000046155"/>
    </source>
</evidence>
<evidence type="ECO:0000313" key="1">
    <source>
        <dbReference type="EMBL" id="CEO88527.1"/>
    </source>
</evidence>
<name>A0A0B7MLI1_9FIRM</name>
<accession>A0A0B7MLI1</accession>
<dbReference type="Pfam" id="PF20603">
    <property type="entry name" value="Bact_hydrolase"/>
    <property type="match status" value="1"/>
</dbReference>
<dbReference type="InterPro" id="IPR046766">
    <property type="entry name" value="Bact_hydrolase"/>
</dbReference>
<organism evidence="1 2">
    <name type="scientific">Syntrophaceticus schinkii</name>
    <dbReference type="NCBI Taxonomy" id="499207"/>
    <lineage>
        <taxon>Bacteria</taxon>
        <taxon>Bacillati</taxon>
        <taxon>Bacillota</taxon>
        <taxon>Clostridia</taxon>
        <taxon>Thermoanaerobacterales</taxon>
        <taxon>Thermoanaerobacterales Family III. Incertae Sedis</taxon>
        <taxon>Syntrophaceticus</taxon>
    </lineage>
</organism>
<keyword evidence="2" id="KW-1185">Reference proteome</keyword>
<dbReference type="Proteomes" id="UP000046155">
    <property type="component" value="Unassembled WGS sequence"/>
</dbReference>
<reference evidence="2" key="1">
    <citation type="submission" date="2015-01" db="EMBL/GenBank/DDBJ databases">
        <authorList>
            <person name="Manzoor Shahid"/>
            <person name="Zubair Saima"/>
        </authorList>
    </citation>
    <scope>NUCLEOTIDE SEQUENCE [LARGE SCALE GENOMIC DNA]</scope>
    <source>
        <strain evidence="2">Sp3</strain>
    </source>
</reference>
<proteinExistence type="predicted"/>
<dbReference type="RefSeq" id="WP_044664667.1">
    <property type="nucleotide sequence ID" value="NZ_CDRZ01000114.1"/>
</dbReference>
<dbReference type="OrthoDB" id="1092674at2"/>
<sequence length="162" mass="18953">MIEHCHCQKINPEDWHEKEHCWEKPRFFYRVTTRMAFHEPFSYHEDIALAMVEARSKGYIIKENAVILLKSGLFRGEILVEIQPLKGKERRKQDPSCLELQGRFYSRVAQAPLMRMGKDIDKLTRDLKKKGESVQGLYLCLITCPSCVREKGNQTIVIAHLH</sequence>
<dbReference type="EMBL" id="CDRZ01000114">
    <property type="protein sequence ID" value="CEO88527.1"/>
    <property type="molecule type" value="Genomic_DNA"/>
</dbReference>